<dbReference type="EMBL" id="JBHUMJ010000002">
    <property type="protein sequence ID" value="MFD2698969.1"/>
    <property type="molecule type" value="Genomic_DNA"/>
</dbReference>
<dbReference type="Proteomes" id="UP001597540">
    <property type="component" value="Unassembled WGS sequence"/>
</dbReference>
<keyword evidence="2 3" id="KW-0040">ANK repeat</keyword>
<comment type="caution">
    <text evidence="4">The sequence shown here is derived from an EMBL/GenBank/DDBJ whole genome shotgun (WGS) entry which is preliminary data.</text>
</comment>
<evidence type="ECO:0000256" key="1">
    <source>
        <dbReference type="ARBA" id="ARBA00022737"/>
    </source>
</evidence>
<feature type="repeat" description="ANK" evidence="3">
    <location>
        <begin position="40"/>
        <end position="72"/>
    </location>
</feature>
<dbReference type="RefSeq" id="WP_379259854.1">
    <property type="nucleotide sequence ID" value="NZ_JBHUMJ010000002.1"/>
</dbReference>
<dbReference type="PANTHER" id="PTHR24198">
    <property type="entry name" value="ANKYRIN REPEAT AND PROTEIN KINASE DOMAIN-CONTAINING PROTEIN"/>
    <property type="match status" value="1"/>
</dbReference>
<evidence type="ECO:0000256" key="3">
    <source>
        <dbReference type="PROSITE-ProRule" id="PRU00023"/>
    </source>
</evidence>
<organism evidence="4 5">
    <name type="scientific">Paenibacillus shunpengii</name>
    <dbReference type="NCBI Taxonomy" id="2054424"/>
    <lineage>
        <taxon>Bacteria</taxon>
        <taxon>Bacillati</taxon>
        <taxon>Bacillota</taxon>
        <taxon>Bacilli</taxon>
        <taxon>Bacillales</taxon>
        <taxon>Paenibacillaceae</taxon>
        <taxon>Paenibacillus</taxon>
    </lineage>
</organism>
<protein>
    <submittedName>
        <fullName evidence="4">Ankyrin repeat domain-containing protein</fullName>
    </submittedName>
</protein>
<evidence type="ECO:0000313" key="5">
    <source>
        <dbReference type="Proteomes" id="UP001597540"/>
    </source>
</evidence>
<dbReference type="Pfam" id="PF12796">
    <property type="entry name" value="Ank_2"/>
    <property type="match status" value="2"/>
</dbReference>
<keyword evidence="5" id="KW-1185">Reference proteome</keyword>
<proteinExistence type="predicted"/>
<evidence type="ECO:0000256" key="2">
    <source>
        <dbReference type="ARBA" id="ARBA00023043"/>
    </source>
</evidence>
<dbReference type="Gene3D" id="1.25.40.20">
    <property type="entry name" value="Ankyrin repeat-containing domain"/>
    <property type="match status" value="2"/>
</dbReference>
<feature type="repeat" description="ANK" evidence="3">
    <location>
        <begin position="79"/>
        <end position="112"/>
    </location>
</feature>
<evidence type="ECO:0000313" key="4">
    <source>
        <dbReference type="EMBL" id="MFD2698969.1"/>
    </source>
</evidence>
<dbReference type="PRINTS" id="PR01415">
    <property type="entry name" value="ANKYRIN"/>
</dbReference>
<dbReference type="PROSITE" id="PS50088">
    <property type="entry name" value="ANK_REPEAT"/>
    <property type="match status" value="3"/>
</dbReference>
<dbReference type="InterPro" id="IPR002110">
    <property type="entry name" value="Ankyrin_rpt"/>
</dbReference>
<name>A0ABW5SIM1_9BACL</name>
<reference evidence="5" key="1">
    <citation type="journal article" date="2019" name="Int. J. Syst. Evol. Microbiol.">
        <title>The Global Catalogue of Microorganisms (GCM) 10K type strain sequencing project: providing services to taxonomists for standard genome sequencing and annotation.</title>
        <authorList>
            <consortium name="The Broad Institute Genomics Platform"/>
            <consortium name="The Broad Institute Genome Sequencing Center for Infectious Disease"/>
            <person name="Wu L."/>
            <person name="Ma J."/>
        </authorList>
    </citation>
    <scope>NUCLEOTIDE SEQUENCE [LARGE SCALE GENOMIC DNA]</scope>
    <source>
        <strain evidence="5">KCTC 33849</strain>
    </source>
</reference>
<dbReference type="InterPro" id="IPR036770">
    <property type="entry name" value="Ankyrin_rpt-contain_sf"/>
</dbReference>
<feature type="repeat" description="ANK" evidence="3">
    <location>
        <begin position="113"/>
        <end position="146"/>
    </location>
</feature>
<dbReference type="PROSITE" id="PS50297">
    <property type="entry name" value="ANK_REP_REGION"/>
    <property type="match status" value="3"/>
</dbReference>
<dbReference type="SUPFAM" id="SSF48403">
    <property type="entry name" value="Ankyrin repeat"/>
    <property type="match status" value="1"/>
</dbReference>
<dbReference type="SMART" id="SM00248">
    <property type="entry name" value="ANK"/>
    <property type="match status" value="5"/>
</dbReference>
<gene>
    <name evidence="4" type="ORF">ACFSVM_00675</name>
</gene>
<dbReference type="PANTHER" id="PTHR24198:SF165">
    <property type="entry name" value="ANKYRIN REPEAT-CONTAINING PROTEIN-RELATED"/>
    <property type="match status" value="1"/>
</dbReference>
<keyword evidence="1" id="KW-0677">Repeat</keyword>
<sequence length="177" mass="19115">MENAKLQVTALFEALIAGDKERVSELLTEQPQLANTENEDGLTPLAYAGHLGFEDIVQTLLDHGAEVNAVTHSKIAYIPSNTALHATIAGERSLNVIKLLLSHGADPNIVDSDGHTALHSAAYHTDRTEILQLLLDQGAEVSRPTADGETALQIAEKQGNQKVASVLKQMTTQLRYE</sequence>
<accession>A0ABW5SIM1</accession>